<evidence type="ECO:0000313" key="1">
    <source>
        <dbReference type="EMBL" id="KAH6935054.1"/>
    </source>
</evidence>
<name>A0ACB7SMA4_HYAAI</name>
<keyword evidence="2" id="KW-1185">Reference proteome</keyword>
<evidence type="ECO:0000313" key="2">
    <source>
        <dbReference type="Proteomes" id="UP000821845"/>
    </source>
</evidence>
<reference evidence="1" key="1">
    <citation type="submission" date="2020-05" db="EMBL/GenBank/DDBJ databases">
        <title>Large-scale comparative analyses of tick genomes elucidate their genetic diversity and vector capacities.</title>
        <authorList>
            <person name="Jia N."/>
            <person name="Wang J."/>
            <person name="Shi W."/>
            <person name="Du L."/>
            <person name="Sun Y."/>
            <person name="Zhan W."/>
            <person name="Jiang J."/>
            <person name="Wang Q."/>
            <person name="Zhang B."/>
            <person name="Ji P."/>
            <person name="Sakyi L.B."/>
            <person name="Cui X."/>
            <person name="Yuan T."/>
            <person name="Jiang B."/>
            <person name="Yang W."/>
            <person name="Lam T.T.-Y."/>
            <person name="Chang Q."/>
            <person name="Ding S."/>
            <person name="Wang X."/>
            <person name="Zhu J."/>
            <person name="Ruan X."/>
            <person name="Zhao L."/>
            <person name="Wei J."/>
            <person name="Que T."/>
            <person name="Du C."/>
            <person name="Cheng J."/>
            <person name="Dai P."/>
            <person name="Han X."/>
            <person name="Huang E."/>
            <person name="Gao Y."/>
            <person name="Liu J."/>
            <person name="Shao H."/>
            <person name="Ye R."/>
            <person name="Li L."/>
            <person name="Wei W."/>
            <person name="Wang X."/>
            <person name="Wang C."/>
            <person name="Yang T."/>
            <person name="Huo Q."/>
            <person name="Li W."/>
            <person name="Guo W."/>
            <person name="Chen H."/>
            <person name="Zhou L."/>
            <person name="Ni X."/>
            <person name="Tian J."/>
            <person name="Zhou Y."/>
            <person name="Sheng Y."/>
            <person name="Liu T."/>
            <person name="Pan Y."/>
            <person name="Xia L."/>
            <person name="Li J."/>
            <person name="Zhao F."/>
            <person name="Cao W."/>
        </authorList>
    </citation>
    <scope>NUCLEOTIDE SEQUENCE</scope>
    <source>
        <strain evidence="1">Hyas-2018</strain>
    </source>
</reference>
<dbReference type="Proteomes" id="UP000821845">
    <property type="component" value="Chromosome 3"/>
</dbReference>
<accession>A0ACB7SMA4</accession>
<dbReference type="EMBL" id="CM023483">
    <property type="protein sequence ID" value="KAH6935054.1"/>
    <property type="molecule type" value="Genomic_DNA"/>
</dbReference>
<protein>
    <submittedName>
        <fullName evidence="1">Uncharacterized protein</fullName>
    </submittedName>
</protein>
<organism evidence="1 2">
    <name type="scientific">Hyalomma asiaticum</name>
    <name type="common">Tick</name>
    <dbReference type="NCBI Taxonomy" id="266040"/>
    <lineage>
        <taxon>Eukaryota</taxon>
        <taxon>Metazoa</taxon>
        <taxon>Ecdysozoa</taxon>
        <taxon>Arthropoda</taxon>
        <taxon>Chelicerata</taxon>
        <taxon>Arachnida</taxon>
        <taxon>Acari</taxon>
        <taxon>Parasitiformes</taxon>
        <taxon>Ixodida</taxon>
        <taxon>Ixodoidea</taxon>
        <taxon>Ixodidae</taxon>
        <taxon>Hyalomminae</taxon>
        <taxon>Hyalomma</taxon>
    </lineage>
</organism>
<comment type="caution">
    <text evidence="1">The sequence shown here is derived from an EMBL/GenBank/DDBJ whole genome shotgun (WGS) entry which is preliminary data.</text>
</comment>
<proteinExistence type="predicted"/>
<sequence>MNPVPFGSRKRRGEDLAAATALVRSQRPSHGRTSARTERHATITRVRACLSRVSTAAHFSRGVHRPHVQNPSLMQAATPELLECQGACQPRRPSAVAVTPKLGASTDTIAV</sequence>
<gene>
    <name evidence="1" type="ORF">HPB50_003139</name>
</gene>